<evidence type="ECO:0000313" key="4">
    <source>
        <dbReference type="Proteomes" id="UP000675554"/>
    </source>
</evidence>
<dbReference type="Pfam" id="PF10092">
    <property type="entry name" value="DUF2330"/>
    <property type="match status" value="1"/>
</dbReference>
<dbReference type="AlphaFoldDB" id="A0A8T4IM79"/>
<dbReference type="Proteomes" id="UP000675554">
    <property type="component" value="Unassembled WGS sequence"/>
</dbReference>
<evidence type="ECO:0000256" key="1">
    <source>
        <dbReference type="SAM" id="MobiDB-lite"/>
    </source>
</evidence>
<evidence type="ECO:0000313" key="3">
    <source>
        <dbReference type="EMBL" id="MBR7672915.1"/>
    </source>
</evidence>
<feature type="region of interest" description="Disordered" evidence="1">
    <location>
        <begin position="134"/>
        <end position="154"/>
    </location>
</feature>
<accession>A0A8T4IM79</accession>
<keyword evidence="2" id="KW-1133">Transmembrane helix</keyword>
<organism evidence="3 4">
    <name type="scientific">Streptomyces daliensis</name>
    <dbReference type="NCBI Taxonomy" id="299421"/>
    <lineage>
        <taxon>Bacteria</taxon>
        <taxon>Bacillati</taxon>
        <taxon>Actinomycetota</taxon>
        <taxon>Actinomycetes</taxon>
        <taxon>Kitasatosporales</taxon>
        <taxon>Streptomycetaceae</taxon>
        <taxon>Streptomyces</taxon>
    </lineage>
</organism>
<keyword evidence="2" id="KW-0812">Transmembrane</keyword>
<dbReference type="EMBL" id="JAGSMN010000145">
    <property type="protein sequence ID" value="MBR7672915.1"/>
    <property type="molecule type" value="Genomic_DNA"/>
</dbReference>
<feature type="transmembrane region" description="Helical" evidence="2">
    <location>
        <begin position="346"/>
        <end position="366"/>
    </location>
</feature>
<feature type="transmembrane region" description="Helical" evidence="2">
    <location>
        <begin position="21"/>
        <end position="41"/>
    </location>
</feature>
<dbReference type="InterPro" id="IPR019283">
    <property type="entry name" value="DUF2330"/>
</dbReference>
<evidence type="ECO:0000256" key="2">
    <source>
        <dbReference type="SAM" id="Phobius"/>
    </source>
</evidence>
<gene>
    <name evidence="3" type="ORF">KDA82_07775</name>
</gene>
<keyword evidence="2" id="KW-0472">Membrane</keyword>
<reference evidence="3" key="1">
    <citation type="submission" date="2021-04" db="EMBL/GenBank/DDBJ databases">
        <title>Sequencing of actinobacteria type strains.</title>
        <authorList>
            <person name="Nguyen G.-S."/>
            <person name="Wentzel A."/>
        </authorList>
    </citation>
    <scope>NUCLEOTIDE SEQUENCE</scope>
    <source>
        <strain evidence="3">DSM 42095</strain>
    </source>
</reference>
<comment type="caution">
    <text evidence="3">The sequence shown here is derived from an EMBL/GenBank/DDBJ whole genome shotgun (WGS) entry which is preliminary data.</text>
</comment>
<keyword evidence="4" id="KW-1185">Reference proteome</keyword>
<proteinExistence type="predicted"/>
<protein>
    <submittedName>
        <fullName evidence="3">DUF2330 domain-containing protein</fullName>
    </submittedName>
</protein>
<sequence>MIKAGIRGSRAVGALVGRRRALWVVVLVVAAQLGFVAWPAYACGCGGMVPSARSRIAVDREVSAVRWDGRTEQIVMSLTVSGDAPEAAWIMPVPSRADVKLGDRKLFDELEALAEPVPRERTYFWPRDGDWPFDSSSDMAGAPPPSATAPPVDVVGRERLGPFDVARLTATDPDALSGWLKKNGFALPERLSTELEPYVEREWEYVAVKLAPEETGEGAALGGTLDPLHLTFASDTLVYPMRLSRAATQPQSLGLYVLAPHRMEPRSAIGGERPEVTYAKRLTAGEQPGAVRKLAGGETYVTAVEQFFPRPQQIIGDHVLARASSDEEFQRVRYEGTLLRWGGMPAWLVTVGGALVVLAAGTTLLVRRERARS</sequence>
<name>A0A8T4IM79_9ACTN</name>